<keyword evidence="2" id="KW-1185">Reference proteome</keyword>
<protein>
    <submittedName>
        <fullName evidence="1">Uncharacterized protein</fullName>
    </submittedName>
</protein>
<sequence length="52" mass="6286">MKIQEIMQTAKQLGRRINNLEDLDEDTLQEMHHAIKEYAKNKNNSHVIDYMW</sequence>
<comment type="caution">
    <text evidence="1">The sequence shown here is derived from an EMBL/GenBank/DDBJ whole genome shotgun (WGS) entry which is preliminary data.</text>
</comment>
<dbReference type="Proteomes" id="UP000014065">
    <property type="component" value="Unassembled WGS sequence"/>
</dbReference>
<accession>S2EQE8</accession>
<proteinExistence type="predicted"/>
<dbReference type="AlphaFoldDB" id="S2EQE8"/>
<evidence type="ECO:0000313" key="1">
    <source>
        <dbReference type="EMBL" id="EPA06657.1"/>
    </source>
</evidence>
<name>S2EQE8_9ARCH</name>
<gene>
    <name evidence="1" type="ORF">BG20_I1972</name>
</gene>
<organism evidence="1 2">
    <name type="scientific">Candidatus Nitrosarchaeum limnium BG20</name>
    <dbReference type="NCBI Taxonomy" id="859192"/>
    <lineage>
        <taxon>Archaea</taxon>
        <taxon>Nitrososphaerota</taxon>
        <taxon>Nitrososphaeria</taxon>
        <taxon>Nitrosopumilales</taxon>
        <taxon>Nitrosopumilaceae</taxon>
        <taxon>Nitrosarchaeum</taxon>
    </lineage>
</organism>
<evidence type="ECO:0000313" key="2">
    <source>
        <dbReference type="Proteomes" id="UP000014065"/>
    </source>
</evidence>
<reference evidence="1 2" key="1">
    <citation type="journal article" date="2012" name="J. Bacteriol.">
        <title>Genome Sequence of "Candidatus Nitrosoarchaeum limnia" BG20, a Low-Salinity Ammonia-Oxidizing Archaeon from the San Francisco Bay Estuary.</title>
        <authorList>
            <person name="Mosier A.C."/>
            <person name="Allen E.E."/>
            <person name="Kim M."/>
            <person name="Ferriera S."/>
            <person name="Francis C.A."/>
        </authorList>
    </citation>
    <scope>NUCLEOTIDE SEQUENCE [LARGE SCALE GENOMIC DNA]</scope>
    <source>
        <strain evidence="1 2">BG20</strain>
    </source>
</reference>
<dbReference type="EMBL" id="AHJG01000022">
    <property type="protein sequence ID" value="EPA06657.1"/>
    <property type="molecule type" value="Genomic_DNA"/>
</dbReference>